<evidence type="ECO:0000313" key="3">
    <source>
        <dbReference type="EMBL" id="SEI47958.1"/>
    </source>
</evidence>
<feature type="transmembrane region" description="Helical" evidence="2">
    <location>
        <begin position="30"/>
        <end position="49"/>
    </location>
</feature>
<dbReference type="Proteomes" id="UP000242999">
    <property type="component" value="Unassembled WGS sequence"/>
</dbReference>
<evidence type="ECO:0000256" key="2">
    <source>
        <dbReference type="SAM" id="Phobius"/>
    </source>
</evidence>
<organism evidence="3 4">
    <name type="scientific">Allopseudospirillum japonicum</name>
    <dbReference type="NCBI Taxonomy" id="64971"/>
    <lineage>
        <taxon>Bacteria</taxon>
        <taxon>Pseudomonadati</taxon>
        <taxon>Pseudomonadota</taxon>
        <taxon>Gammaproteobacteria</taxon>
        <taxon>Oceanospirillales</taxon>
        <taxon>Oceanospirillaceae</taxon>
        <taxon>Allopseudospirillum</taxon>
    </lineage>
</organism>
<dbReference type="STRING" id="64971.SAMN05421831_102264"/>
<proteinExistence type="predicted"/>
<dbReference type="GO" id="GO:0043683">
    <property type="term" value="P:type IV pilus assembly"/>
    <property type="evidence" value="ECO:0007669"/>
    <property type="project" value="InterPro"/>
</dbReference>
<dbReference type="InterPro" id="IPR014717">
    <property type="entry name" value="Transl_elong_EF1B/ribsomal_bS6"/>
</dbReference>
<dbReference type="Gene3D" id="1.10.287.540">
    <property type="entry name" value="Helix hairpin bin"/>
    <property type="match status" value="1"/>
</dbReference>
<dbReference type="PIRSF" id="PIRSF016482">
    <property type="entry name" value="PilO"/>
    <property type="match status" value="1"/>
</dbReference>
<dbReference type="GO" id="GO:0043107">
    <property type="term" value="P:type IV pilus-dependent motility"/>
    <property type="evidence" value="ECO:0007669"/>
    <property type="project" value="InterPro"/>
</dbReference>
<name>A0A1H6QW10_9GAMM</name>
<dbReference type="PANTHER" id="PTHR39555">
    <property type="entry name" value="FIMBRIAL ASSEMBLY PROTEIN PILO-LIKE PROTEIN-RELATED"/>
    <property type="match status" value="1"/>
</dbReference>
<keyword evidence="2" id="KW-1133">Transmembrane helix</keyword>
<dbReference type="RefSeq" id="WP_093308600.1">
    <property type="nucleotide sequence ID" value="NZ_FNYH01000002.1"/>
</dbReference>
<feature type="coiled-coil region" evidence="1">
    <location>
        <begin position="42"/>
        <end position="100"/>
    </location>
</feature>
<dbReference type="Gene3D" id="3.30.70.60">
    <property type="match status" value="1"/>
</dbReference>
<keyword evidence="2" id="KW-0472">Membrane</keyword>
<dbReference type="OrthoDB" id="9802133at2"/>
<dbReference type="Pfam" id="PF04350">
    <property type="entry name" value="PilO"/>
    <property type="match status" value="1"/>
</dbReference>
<evidence type="ECO:0000313" key="4">
    <source>
        <dbReference type="Proteomes" id="UP000242999"/>
    </source>
</evidence>
<dbReference type="AlphaFoldDB" id="A0A1H6QW10"/>
<dbReference type="InterPro" id="IPR007445">
    <property type="entry name" value="PilO"/>
</dbReference>
<keyword evidence="1" id="KW-0175">Coiled coil</keyword>
<sequence length="200" mass="22766">MKKTLDSLKRVELSELDIHTAGTWPWPLQASVFVVIAVLLWLAADALVLQSMQEDLQRLERQERELKALYQKRAFQATNLDKHQEQMKQIEAAFEALLLQLPGETEVPGLLEDISQKALENNLVIESVSLRPEAKKEFYAELPFEIRVRGPYHNIGAFISGISGLPRIVTLHDFTLKPVKEGDSRLALSVLAKTYRYTDK</sequence>
<gene>
    <name evidence="3" type="ORF">SAMN05421831_102264</name>
</gene>
<keyword evidence="2" id="KW-0812">Transmembrane</keyword>
<accession>A0A1H6QW10</accession>
<keyword evidence="4" id="KW-1185">Reference proteome</keyword>
<reference evidence="4" key="1">
    <citation type="submission" date="2016-10" db="EMBL/GenBank/DDBJ databases">
        <authorList>
            <person name="Varghese N."/>
            <person name="Submissions S."/>
        </authorList>
    </citation>
    <scope>NUCLEOTIDE SEQUENCE [LARGE SCALE GENOMIC DNA]</scope>
    <source>
        <strain evidence="4">DSM 7165</strain>
    </source>
</reference>
<dbReference type="EMBL" id="FNYH01000002">
    <property type="protein sequence ID" value="SEI47958.1"/>
    <property type="molecule type" value="Genomic_DNA"/>
</dbReference>
<protein>
    <submittedName>
        <fullName evidence="3">Type IV pilus assembly protein PilO</fullName>
    </submittedName>
</protein>
<dbReference type="PANTHER" id="PTHR39555:SF1">
    <property type="entry name" value="TYPE IV PILUS INNER MEMBRANE COMPONENT PILO"/>
    <property type="match status" value="1"/>
</dbReference>
<evidence type="ECO:0000256" key="1">
    <source>
        <dbReference type="SAM" id="Coils"/>
    </source>
</evidence>